<dbReference type="Proteomes" id="UP001204445">
    <property type="component" value="Unassembled WGS sequence"/>
</dbReference>
<dbReference type="SUPFAM" id="SSF52540">
    <property type="entry name" value="P-loop containing nucleoside triphosphate hydrolases"/>
    <property type="match status" value="1"/>
</dbReference>
<dbReference type="EMBL" id="JANUCT010000013">
    <property type="protein sequence ID" value="MCS3903886.1"/>
    <property type="molecule type" value="Genomic_DNA"/>
</dbReference>
<proteinExistence type="predicted"/>
<evidence type="ECO:0008006" key="3">
    <source>
        <dbReference type="Google" id="ProtNLM"/>
    </source>
</evidence>
<sequence length="265" mass="31607">MQNEMGKYFDVCCFPETGYFLDGLDNYAARIKAMYRLQSMYSNKVTPPYNFLFKLNKTKDAIKYWTPQLGLKKFFYCITSKEHSILLWVTYLDQLANKLGYSTWVEKTPKHFYRLEYIEAISPKPYIIYIIRQGNDVVASIYDRSLKYPHWFGHENIEFAINLWNSSVNIALEKANNSECIFVRYEDLINRKYSLMTNIQREINLSLRKTKSTSVITRDNEHWKTSALDKASNQKKKWLSLFTEKQRNEIDSKLDWDSYKKIDFI</sequence>
<dbReference type="Pfam" id="PF13469">
    <property type="entry name" value="Sulfotransfer_3"/>
    <property type="match status" value="1"/>
</dbReference>
<protein>
    <recommendedName>
        <fullName evidence="3">Sulfotransferase domain-containing protein</fullName>
    </recommendedName>
</protein>
<organism evidence="1 2">
    <name type="scientific">Methylohalomonas lacus</name>
    <dbReference type="NCBI Taxonomy" id="398773"/>
    <lineage>
        <taxon>Bacteria</taxon>
        <taxon>Pseudomonadati</taxon>
        <taxon>Pseudomonadota</taxon>
        <taxon>Gammaproteobacteria</taxon>
        <taxon>Methylohalomonadales</taxon>
        <taxon>Methylohalomonadaceae</taxon>
        <taxon>Methylohalomonas</taxon>
    </lineage>
</organism>
<dbReference type="AlphaFoldDB" id="A0AAE3HMI7"/>
<dbReference type="InterPro" id="IPR027417">
    <property type="entry name" value="P-loop_NTPase"/>
</dbReference>
<name>A0AAE3HMI7_9GAMM</name>
<evidence type="ECO:0000313" key="1">
    <source>
        <dbReference type="EMBL" id="MCS3903886.1"/>
    </source>
</evidence>
<keyword evidence="2" id="KW-1185">Reference proteome</keyword>
<reference evidence="1" key="1">
    <citation type="submission" date="2022-08" db="EMBL/GenBank/DDBJ databases">
        <title>Genomic Encyclopedia of Type Strains, Phase III (KMG-III): the genomes of soil and plant-associated and newly described type strains.</title>
        <authorList>
            <person name="Whitman W."/>
        </authorList>
    </citation>
    <scope>NUCLEOTIDE SEQUENCE</scope>
    <source>
        <strain evidence="1">HMT 1</strain>
    </source>
</reference>
<comment type="caution">
    <text evidence="1">The sequence shown here is derived from an EMBL/GenBank/DDBJ whole genome shotgun (WGS) entry which is preliminary data.</text>
</comment>
<dbReference type="Gene3D" id="3.40.50.300">
    <property type="entry name" value="P-loop containing nucleotide triphosphate hydrolases"/>
    <property type="match status" value="1"/>
</dbReference>
<accession>A0AAE3HMI7</accession>
<evidence type="ECO:0000313" key="2">
    <source>
        <dbReference type="Proteomes" id="UP001204445"/>
    </source>
</evidence>
<gene>
    <name evidence="1" type="ORF">J2T55_001918</name>
</gene>